<dbReference type="NCBIfam" id="TIGR00242">
    <property type="entry name" value="division/cell wall cluster transcriptional repressor MraZ"/>
    <property type="match status" value="1"/>
</dbReference>
<dbReference type="GO" id="GO:2000143">
    <property type="term" value="P:negative regulation of DNA-templated transcription initiation"/>
    <property type="evidence" value="ECO:0007669"/>
    <property type="project" value="TreeGrafter"/>
</dbReference>
<proteinExistence type="inferred from homology"/>
<evidence type="ECO:0000313" key="10">
    <source>
        <dbReference type="Proteomes" id="UP000473525"/>
    </source>
</evidence>
<organism evidence="9 10">
    <name type="scientific">Nocardioides agri</name>
    <dbReference type="NCBI Taxonomy" id="2682843"/>
    <lineage>
        <taxon>Bacteria</taxon>
        <taxon>Bacillati</taxon>
        <taxon>Actinomycetota</taxon>
        <taxon>Actinomycetes</taxon>
        <taxon>Propionibacteriales</taxon>
        <taxon>Nocardioidaceae</taxon>
        <taxon>Nocardioides</taxon>
    </lineage>
</organism>
<evidence type="ECO:0000256" key="3">
    <source>
        <dbReference type="ARBA" id="ARBA00022737"/>
    </source>
</evidence>
<dbReference type="InterPro" id="IPR003444">
    <property type="entry name" value="MraZ"/>
</dbReference>
<evidence type="ECO:0000313" key="9">
    <source>
        <dbReference type="EMBL" id="MVQ51468.1"/>
    </source>
</evidence>
<dbReference type="GO" id="GO:0005737">
    <property type="term" value="C:cytoplasm"/>
    <property type="evidence" value="ECO:0007669"/>
    <property type="project" value="UniProtKB-UniRule"/>
</dbReference>
<comment type="similarity">
    <text evidence="7">Belongs to the MraZ family.</text>
</comment>
<comment type="subunit">
    <text evidence="7">Forms oligomers.</text>
</comment>
<dbReference type="GO" id="GO:0009295">
    <property type="term" value="C:nucleoid"/>
    <property type="evidence" value="ECO:0007669"/>
    <property type="project" value="UniProtKB-SubCell"/>
</dbReference>
<dbReference type="Pfam" id="PF02381">
    <property type="entry name" value="MraZ"/>
    <property type="match status" value="2"/>
</dbReference>
<sequence length="142" mass="16067">MFFMGTYTPKLDEKGRLFLPAKFRDRLAEGLVVTQGQENCLVVWPTDVFMEEARRAQATPMTVRGARDYARILFAGADEASLDKQGRVGISAHLREYAGLDRDVVVIGVMDRVEIWDPARWREYSSGAQAKFAELDEQPNPN</sequence>
<gene>
    <name evidence="7 9" type="primary">mraZ</name>
    <name evidence="9" type="ORF">GON03_19995</name>
</gene>
<evidence type="ECO:0000256" key="4">
    <source>
        <dbReference type="ARBA" id="ARBA00023015"/>
    </source>
</evidence>
<name>A0A6L6XWM8_9ACTN</name>
<accession>A0A6L6XWM8</accession>
<keyword evidence="10" id="KW-1185">Reference proteome</keyword>
<dbReference type="RefSeq" id="WP_157346356.1">
    <property type="nucleotide sequence ID" value="NZ_WSEK01000005.1"/>
</dbReference>
<evidence type="ECO:0000256" key="5">
    <source>
        <dbReference type="ARBA" id="ARBA00023125"/>
    </source>
</evidence>
<dbReference type="InterPro" id="IPR007159">
    <property type="entry name" value="SpoVT-AbrB_dom"/>
</dbReference>
<dbReference type="InterPro" id="IPR038619">
    <property type="entry name" value="MraZ_sf"/>
</dbReference>
<dbReference type="AlphaFoldDB" id="A0A6L6XWM8"/>
<evidence type="ECO:0000259" key="8">
    <source>
        <dbReference type="PROSITE" id="PS51740"/>
    </source>
</evidence>
<dbReference type="GO" id="GO:0003700">
    <property type="term" value="F:DNA-binding transcription factor activity"/>
    <property type="evidence" value="ECO:0007669"/>
    <property type="project" value="UniProtKB-UniRule"/>
</dbReference>
<evidence type="ECO:0000256" key="6">
    <source>
        <dbReference type="ARBA" id="ARBA00023163"/>
    </source>
</evidence>
<keyword evidence="2 7" id="KW-0963">Cytoplasm</keyword>
<dbReference type="PROSITE" id="PS51740">
    <property type="entry name" value="SPOVT_ABRB"/>
    <property type="match status" value="2"/>
</dbReference>
<dbReference type="CDD" id="cd16321">
    <property type="entry name" value="MraZ_C"/>
    <property type="match status" value="1"/>
</dbReference>
<evidence type="ECO:0000256" key="1">
    <source>
        <dbReference type="ARBA" id="ARBA00013860"/>
    </source>
</evidence>
<comment type="caution">
    <text evidence="9">The sequence shown here is derived from an EMBL/GenBank/DDBJ whole genome shotgun (WGS) entry which is preliminary data.</text>
</comment>
<keyword evidence="6 7" id="KW-0804">Transcription</keyword>
<dbReference type="PANTHER" id="PTHR34701">
    <property type="entry name" value="TRANSCRIPTIONAL REGULATOR MRAZ"/>
    <property type="match status" value="1"/>
</dbReference>
<dbReference type="Proteomes" id="UP000473525">
    <property type="component" value="Unassembled WGS sequence"/>
</dbReference>
<protein>
    <recommendedName>
        <fullName evidence="1 7">Transcriptional regulator MraZ</fullName>
    </recommendedName>
</protein>
<keyword evidence="3" id="KW-0677">Repeat</keyword>
<dbReference type="GO" id="GO:0000976">
    <property type="term" value="F:transcription cis-regulatory region binding"/>
    <property type="evidence" value="ECO:0007669"/>
    <property type="project" value="TreeGrafter"/>
</dbReference>
<keyword evidence="4 7" id="KW-0805">Transcription regulation</keyword>
<dbReference type="Gene3D" id="3.40.1550.20">
    <property type="entry name" value="Transcriptional regulator MraZ domain"/>
    <property type="match status" value="1"/>
</dbReference>
<feature type="domain" description="SpoVT-AbrB" evidence="8">
    <location>
        <begin position="6"/>
        <end position="48"/>
    </location>
</feature>
<comment type="subcellular location">
    <subcellularLocation>
        <location evidence="7">Cytoplasm</location>
        <location evidence="7">Nucleoid</location>
    </subcellularLocation>
</comment>
<feature type="domain" description="SpoVT-AbrB" evidence="8">
    <location>
        <begin position="77"/>
        <end position="120"/>
    </location>
</feature>
<keyword evidence="5 7" id="KW-0238">DNA-binding</keyword>
<dbReference type="CDD" id="cd16320">
    <property type="entry name" value="MraZ_N"/>
    <property type="match status" value="1"/>
</dbReference>
<dbReference type="InterPro" id="IPR037914">
    <property type="entry name" value="SpoVT-AbrB_sf"/>
</dbReference>
<dbReference type="InterPro" id="IPR035642">
    <property type="entry name" value="MraZ_N"/>
</dbReference>
<dbReference type="EMBL" id="WSEK01000005">
    <property type="protein sequence ID" value="MVQ51468.1"/>
    <property type="molecule type" value="Genomic_DNA"/>
</dbReference>
<dbReference type="PANTHER" id="PTHR34701:SF1">
    <property type="entry name" value="TRANSCRIPTIONAL REGULATOR MRAZ"/>
    <property type="match status" value="1"/>
</dbReference>
<dbReference type="SUPFAM" id="SSF89447">
    <property type="entry name" value="AbrB/MazE/MraZ-like"/>
    <property type="match status" value="1"/>
</dbReference>
<dbReference type="InterPro" id="IPR020603">
    <property type="entry name" value="MraZ_dom"/>
</dbReference>
<dbReference type="InterPro" id="IPR035644">
    <property type="entry name" value="MraZ_C"/>
</dbReference>
<evidence type="ECO:0000256" key="7">
    <source>
        <dbReference type="HAMAP-Rule" id="MF_01008"/>
    </source>
</evidence>
<reference evidence="9 10" key="1">
    <citation type="submission" date="2019-12" db="EMBL/GenBank/DDBJ databases">
        <authorList>
            <person name="Huq M.A."/>
        </authorList>
    </citation>
    <scope>NUCLEOTIDE SEQUENCE [LARGE SCALE GENOMIC DNA]</scope>
    <source>
        <strain evidence="9 10">MAH-18</strain>
    </source>
</reference>
<evidence type="ECO:0000256" key="2">
    <source>
        <dbReference type="ARBA" id="ARBA00022490"/>
    </source>
</evidence>
<dbReference type="HAMAP" id="MF_01008">
    <property type="entry name" value="MraZ"/>
    <property type="match status" value="1"/>
</dbReference>